<dbReference type="Proteomes" id="UP001212411">
    <property type="component" value="Chromosome 2"/>
</dbReference>
<name>A0AAE9WDC1_9SCHI</name>
<dbReference type="InterPro" id="IPR011989">
    <property type="entry name" value="ARM-like"/>
</dbReference>
<organism evidence="3 4">
    <name type="scientific">Schizosaccharomyces osmophilus</name>
    <dbReference type="NCBI Taxonomy" id="2545709"/>
    <lineage>
        <taxon>Eukaryota</taxon>
        <taxon>Fungi</taxon>
        <taxon>Dikarya</taxon>
        <taxon>Ascomycota</taxon>
        <taxon>Taphrinomycotina</taxon>
        <taxon>Schizosaccharomycetes</taxon>
        <taxon>Schizosaccharomycetales</taxon>
        <taxon>Schizosaccharomycetaceae</taxon>
        <taxon>Schizosaccharomyces</taxon>
    </lineage>
</organism>
<dbReference type="Gene3D" id="1.25.10.10">
    <property type="entry name" value="Leucine-rich Repeat Variant"/>
    <property type="match status" value="1"/>
</dbReference>
<comment type="subcellular location">
    <subcellularLocation>
        <location evidence="1">Cytoplasm</location>
    </subcellularLocation>
</comment>
<dbReference type="KEGG" id="som:SOMG_02543"/>
<sequence>MTFQRQIGLLQQLQSFYPSALTYSTAQCLIVELILQSPLTTTIALLNPEQTSAKEWSYLCSLTDCFSCILCSQRSIPSELHLVAQKVFASTLLPKLKVWIEYYSSQFVSHCVSTPVNLHDFPFVLFFQSPLGVQLFFRSWETDQESSRELLFSKFLSVCSSSAAFELARLCQNHDSRSKTVRLLCRSSSLKKSFLLSEFYEQLSAIILQENPDNLVYGLVKECLLLTSAHELVRLSLKRMNSLFLLCLPGHPEVVNKDFCLVWTELAERYCCQEDWLYLLNIICNFKSCREVIHKECAEFIEEQIHLRAAKMVGIKLAIQYNPKSIVPRVQDLLECGVCDSLLLETLRLTTTIGSIKKLVVDYPKVLRQLIDGLDTNSSLTEVNSSAVILYNLCKFKVQKAENEQELQRLRTMAEADSSYTASPEDEQIPTEKRIQAIISLQILQKLYSLSHTHLSLNELISKILVHIASVRNSRPELVQYGAVKFLTKPYFTERFNFNAAHALAKILISTAPQSVFTGSLPSNRAIDPICKLLQISEERINEYPILLAKFESLLALTNLASMDENSRQAIILKSWAAIDDLLISNHELVQRATVELVNNLSLSPYCLIKFIGENNSGPEATRLKILMALSDADDEATKLAACGSLVQICSCEAGCKAILDIYSNFEFVIRMLTDENIGVQHRALVCICNFVFSDNEAILAAFHKTPEALFTLRMYKSTQRELLTLKEEALLRIKSLTKT</sequence>
<evidence type="ECO:0000256" key="2">
    <source>
        <dbReference type="ARBA" id="ARBA00022490"/>
    </source>
</evidence>
<accession>A0AAE9WDC1</accession>
<dbReference type="GO" id="GO:0005737">
    <property type="term" value="C:cytoplasm"/>
    <property type="evidence" value="ECO:0007669"/>
    <property type="project" value="UniProtKB-SubCell"/>
</dbReference>
<dbReference type="SUPFAM" id="SSF48371">
    <property type="entry name" value="ARM repeat"/>
    <property type="match status" value="1"/>
</dbReference>
<dbReference type="GeneID" id="80876024"/>
<dbReference type="InterPro" id="IPR016024">
    <property type="entry name" value="ARM-type_fold"/>
</dbReference>
<evidence type="ECO:0000256" key="1">
    <source>
        <dbReference type="ARBA" id="ARBA00004496"/>
    </source>
</evidence>
<keyword evidence="2" id="KW-0963">Cytoplasm</keyword>
<dbReference type="GO" id="GO:0051879">
    <property type="term" value="F:Hsp90 protein binding"/>
    <property type="evidence" value="ECO:0007669"/>
    <property type="project" value="TreeGrafter"/>
</dbReference>
<gene>
    <name evidence="3" type="primary">rng3</name>
    <name evidence="3" type="ORF">SOMG_02543</name>
</gene>
<dbReference type="EMBL" id="CP115612">
    <property type="protein sequence ID" value="WBW74347.1"/>
    <property type="molecule type" value="Genomic_DNA"/>
</dbReference>
<dbReference type="PANTHER" id="PTHR45994:SF1">
    <property type="entry name" value="FI21225P1"/>
    <property type="match status" value="1"/>
</dbReference>
<keyword evidence="4" id="KW-1185">Reference proteome</keyword>
<evidence type="ECO:0000313" key="3">
    <source>
        <dbReference type="EMBL" id="WBW74347.1"/>
    </source>
</evidence>
<dbReference type="PANTHER" id="PTHR45994">
    <property type="entry name" value="FI21225P1"/>
    <property type="match status" value="1"/>
</dbReference>
<protein>
    <submittedName>
        <fullName evidence="3">UCS-domain protein Rng3</fullName>
    </submittedName>
</protein>
<evidence type="ECO:0000313" key="4">
    <source>
        <dbReference type="Proteomes" id="UP001212411"/>
    </source>
</evidence>
<dbReference type="RefSeq" id="XP_056038590.1">
    <property type="nucleotide sequence ID" value="XM_056181335.1"/>
</dbReference>
<dbReference type="AlphaFoldDB" id="A0AAE9WDC1"/>
<reference evidence="3 4" key="1">
    <citation type="journal article" date="2023" name="G3 (Bethesda)">
        <title>A high-quality reference genome for the fission yeast Schizosaccharomyces osmophilus.</title>
        <authorList>
            <person name="Jia G.S."/>
            <person name="Zhang W.C."/>
            <person name="Liang Y."/>
            <person name="Liu X.H."/>
            <person name="Rhind N."/>
            <person name="Pidoux A."/>
            <person name="Brysch-Herzberg M."/>
            <person name="Du L.L."/>
        </authorList>
    </citation>
    <scope>NUCLEOTIDE SEQUENCE [LARGE SCALE GENOMIC DNA]</scope>
    <source>
        <strain evidence="3 4">CBS 15793</strain>
    </source>
</reference>
<proteinExistence type="predicted"/>